<dbReference type="EMBL" id="MU005622">
    <property type="protein sequence ID" value="KAF2677443.1"/>
    <property type="molecule type" value="Genomic_DNA"/>
</dbReference>
<keyword evidence="2" id="KW-1185">Reference proteome</keyword>
<proteinExistence type="predicted"/>
<evidence type="ECO:0000313" key="1">
    <source>
        <dbReference type="EMBL" id="KAF2677443.1"/>
    </source>
</evidence>
<accession>A0A6G1IHI2</accession>
<protein>
    <submittedName>
        <fullName evidence="1">Uncharacterized protein</fullName>
    </submittedName>
</protein>
<reference evidence="1" key="1">
    <citation type="journal article" date="2020" name="Stud. Mycol.">
        <title>101 Dothideomycetes genomes: a test case for predicting lifestyles and emergence of pathogens.</title>
        <authorList>
            <person name="Haridas S."/>
            <person name="Albert R."/>
            <person name="Binder M."/>
            <person name="Bloem J."/>
            <person name="Labutti K."/>
            <person name="Salamov A."/>
            <person name="Andreopoulos B."/>
            <person name="Baker S."/>
            <person name="Barry K."/>
            <person name="Bills G."/>
            <person name="Bluhm B."/>
            <person name="Cannon C."/>
            <person name="Castanera R."/>
            <person name="Culley D."/>
            <person name="Daum C."/>
            <person name="Ezra D."/>
            <person name="Gonzalez J."/>
            <person name="Henrissat B."/>
            <person name="Kuo A."/>
            <person name="Liang C."/>
            <person name="Lipzen A."/>
            <person name="Lutzoni F."/>
            <person name="Magnuson J."/>
            <person name="Mondo S."/>
            <person name="Nolan M."/>
            <person name="Ohm R."/>
            <person name="Pangilinan J."/>
            <person name="Park H.-J."/>
            <person name="Ramirez L."/>
            <person name="Alfaro M."/>
            <person name="Sun H."/>
            <person name="Tritt A."/>
            <person name="Yoshinaga Y."/>
            <person name="Zwiers L.-H."/>
            <person name="Turgeon B."/>
            <person name="Goodwin S."/>
            <person name="Spatafora J."/>
            <person name="Crous P."/>
            <person name="Grigoriev I."/>
        </authorList>
    </citation>
    <scope>NUCLEOTIDE SEQUENCE</scope>
    <source>
        <strain evidence="1">CBS 122367</strain>
    </source>
</reference>
<dbReference type="AlphaFoldDB" id="A0A6G1IHI2"/>
<sequence length="263" mass="30322">MLQLRLVNATFDQEVLAALFSDRRPQGRARFMHGSNYHTAPPTLQQKYLRFRLRLHVTEPSLFAYLFLPVLERRLADLGISPDEEDRREAVLDELLRFVMHGEEAGWVVAHKSQNLHALLRRAFPMRSDPAAEASNEDTEQKDETRIPVAQRERQVEKDYQYTRVCRAILDDDPGLASRFVQESNPDVNRTSLCFGTTILNVFISRGSIRTIRTLLVNKPSVISAQRHQYEIFALASQRSHSAKETVTLLLEPSMAIRYAYRK</sequence>
<gene>
    <name evidence="1" type="ORF">K458DRAFT_395941</name>
</gene>
<name>A0A6G1IHI2_9PLEO</name>
<dbReference type="Proteomes" id="UP000799291">
    <property type="component" value="Unassembled WGS sequence"/>
</dbReference>
<dbReference type="OrthoDB" id="3762892at2759"/>
<evidence type="ECO:0000313" key="2">
    <source>
        <dbReference type="Proteomes" id="UP000799291"/>
    </source>
</evidence>
<organism evidence="1 2">
    <name type="scientific">Lentithecium fluviatile CBS 122367</name>
    <dbReference type="NCBI Taxonomy" id="1168545"/>
    <lineage>
        <taxon>Eukaryota</taxon>
        <taxon>Fungi</taxon>
        <taxon>Dikarya</taxon>
        <taxon>Ascomycota</taxon>
        <taxon>Pezizomycotina</taxon>
        <taxon>Dothideomycetes</taxon>
        <taxon>Pleosporomycetidae</taxon>
        <taxon>Pleosporales</taxon>
        <taxon>Massarineae</taxon>
        <taxon>Lentitheciaceae</taxon>
        <taxon>Lentithecium</taxon>
    </lineage>
</organism>